<sequence>MAAGITPPGSFLEPPLTPPPTVQKPLSRSAQSVINHFRLHRASHRPRFWWEGRLKPDDYTQILCVLDADESLRNYVEDKVRYDYDPCRDCLTIRMPSPVHDTFCARIVDEISRQLRQFQNNDGPLANFAKEVEHFATSRILIPEDTEDGKQTYSRREPDASFGHRQALYPGVIVEVCYSQKSRRISHLADEYILNTDGSVNAVVALDIDYEGSNRATITVWRPEYAIVDGVEEFRATTVIEAQPFRTDSGLPTEGTVLRLSLRDFATEELARGHVDLDCEILITSKQLCDFLSSAEARQQAQTQQRGSINRIRPGALKRRRPQTPLEQPSSEDEGFIERKRESKRGRQSSDYRPSSSSADSRGELP</sequence>
<dbReference type="STRING" id="1429867.A0A0G4NZL3"/>
<name>A0A0G4NZL3_PENC3</name>
<dbReference type="AlphaFoldDB" id="A0A0G4NZL3"/>
<feature type="compositionally biased region" description="Low complexity" evidence="1">
    <location>
        <begin position="349"/>
        <end position="360"/>
    </location>
</feature>
<keyword evidence="3" id="KW-1185">Reference proteome</keyword>
<accession>A0A0G4NZL3</accession>
<feature type="region of interest" description="Disordered" evidence="1">
    <location>
        <begin position="1"/>
        <end position="25"/>
    </location>
</feature>
<dbReference type="Proteomes" id="UP000053732">
    <property type="component" value="Unassembled WGS sequence"/>
</dbReference>
<evidence type="ECO:0000313" key="2">
    <source>
        <dbReference type="EMBL" id="CRL19498.1"/>
    </source>
</evidence>
<organism evidence="2 3">
    <name type="scientific">Penicillium camemberti (strain FM 013)</name>
    <dbReference type="NCBI Taxonomy" id="1429867"/>
    <lineage>
        <taxon>Eukaryota</taxon>
        <taxon>Fungi</taxon>
        <taxon>Dikarya</taxon>
        <taxon>Ascomycota</taxon>
        <taxon>Pezizomycotina</taxon>
        <taxon>Eurotiomycetes</taxon>
        <taxon>Eurotiomycetidae</taxon>
        <taxon>Eurotiales</taxon>
        <taxon>Aspergillaceae</taxon>
        <taxon>Penicillium</taxon>
    </lineage>
</organism>
<gene>
    <name evidence="2" type="ORF">PCAMFM013_S003g000289</name>
</gene>
<evidence type="ECO:0000256" key="1">
    <source>
        <dbReference type="SAM" id="MobiDB-lite"/>
    </source>
</evidence>
<dbReference type="EMBL" id="HG793136">
    <property type="protein sequence ID" value="CRL19498.1"/>
    <property type="molecule type" value="Genomic_DNA"/>
</dbReference>
<reference evidence="2 3" key="1">
    <citation type="journal article" date="2014" name="Nat. Commun.">
        <title>Multiple recent horizontal transfers of a large genomic region in cheese making fungi.</title>
        <authorList>
            <person name="Cheeseman K."/>
            <person name="Ropars J."/>
            <person name="Renault P."/>
            <person name="Dupont J."/>
            <person name="Gouzy J."/>
            <person name="Branca A."/>
            <person name="Abraham A.L."/>
            <person name="Ceppi M."/>
            <person name="Conseiller E."/>
            <person name="Debuchy R."/>
            <person name="Malagnac F."/>
            <person name="Goarin A."/>
            <person name="Silar P."/>
            <person name="Lacoste S."/>
            <person name="Sallet E."/>
            <person name="Bensimon A."/>
            <person name="Giraud T."/>
            <person name="Brygoo Y."/>
        </authorList>
    </citation>
    <scope>NUCLEOTIDE SEQUENCE [LARGE SCALE GENOMIC DNA]</scope>
    <source>
        <strain evidence="3">FM 013</strain>
    </source>
</reference>
<protein>
    <submittedName>
        <fullName evidence="2">Str. FM013</fullName>
    </submittedName>
</protein>
<proteinExistence type="predicted"/>
<evidence type="ECO:0000313" key="3">
    <source>
        <dbReference type="Proteomes" id="UP000053732"/>
    </source>
</evidence>
<feature type="region of interest" description="Disordered" evidence="1">
    <location>
        <begin position="300"/>
        <end position="366"/>
    </location>
</feature>